<evidence type="ECO:0000313" key="3">
    <source>
        <dbReference type="EMBL" id="CAG9983062.1"/>
    </source>
</evidence>
<evidence type="ECO:0000256" key="1">
    <source>
        <dbReference type="ARBA" id="ARBA00029464"/>
    </source>
</evidence>
<proteinExistence type="inferred from homology"/>
<feature type="domain" description="AB hydrolase-1" evidence="2">
    <location>
        <begin position="73"/>
        <end position="299"/>
    </location>
</feature>
<gene>
    <name evidence="3" type="ORF">CBYS24578_00018004</name>
</gene>
<evidence type="ECO:0000313" key="4">
    <source>
        <dbReference type="Proteomes" id="UP000754883"/>
    </source>
</evidence>
<evidence type="ECO:0000259" key="2">
    <source>
        <dbReference type="Pfam" id="PF12697"/>
    </source>
</evidence>
<dbReference type="InterPro" id="IPR051411">
    <property type="entry name" value="Polyketide_trans_af380"/>
</dbReference>
<sequence length="322" mass="35650">MAQNLSFGADNFFRSEFVGIQPITFQTIYNTTIVGHLFVPNNISASANYPAIVVGHPNGAVKEQSAGLYAGKLAEQGFIAITLDLPFFGRSEGLHNLVSPDFFTEAYSAAVDHLGTYNFVDRERIGALGICGSGGYVISAAKIDSRIKAVATSAMYDMGTVTRHGLENSRKELIAHASQQRWVRLAGGEVDIGAGTPSEINEDSSEIVLEFYDYYRTSRAEFTPEGWQRNQTTNRPIDAEIKHINFYPFNDLNLISPRPLLIVSGTKSHSREFSENAYEAASEPKELYWVPNAGHVDLYDRVDLIPFSKFIDFFRRGLAKSA</sequence>
<reference evidence="3 4" key="2">
    <citation type="submission" date="2021-10" db="EMBL/GenBank/DDBJ databases">
        <authorList>
            <person name="Piombo E."/>
        </authorList>
    </citation>
    <scope>NUCLEOTIDE SEQUENCE [LARGE SCALE GENOMIC DNA]</scope>
</reference>
<dbReference type="EMBL" id="CABFNO020001355">
    <property type="protein sequence ID" value="CAG9983062.1"/>
    <property type="molecule type" value="Genomic_DNA"/>
</dbReference>
<organism evidence="3 4">
    <name type="scientific">Clonostachys byssicola</name>
    <dbReference type="NCBI Taxonomy" id="160290"/>
    <lineage>
        <taxon>Eukaryota</taxon>
        <taxon>Fungi</taxon>
        <taxon>Dikarya</taxon>
        <taxon>Ascomycota</taxon>
        <taxon>Pezizomycotina</taxon>
        <taxon>Sordariomycetes</taxon>
        <taxon>Hypocreomycetidae</taxon>
        <taxon>Hypocreales</taxon>
        <taxon>Bionectriaceae</taxon>
        <taxon>Clonostachys</taxon>
    </lineage>
</organism>
<dbReference type="InterPro" id="IPR029058">
    <property type="entry name" value="AB_hydrolase_fold"/>
</dbReference>
<accession>A0A9N9UCR2</accession>
<dbReference type="Proteomes" id="UP000754883">
    <property type="component" value="Unassembled WGS sequence"/>
</dbReference>
<dbReference type="PANTHER" id="PTHR47751:SF1">
    <property type="entry name" value="SUPERFAMILY HYDROLASE, PUTATIVE (AFU_ORTHOLOGUE AFUA_2G16580)-RELATED"/>
    <property type="match status" value="1"/>
</dbReference>
<comment type="similarity">
    <text evidence="1">Belongs to the polyketide transferase af380 family.</text>
</comment>
<keyword evidence="4" id="KW-1185">Reference proteome</keyword>
<dbReference type="OrthoDB" id="2498029at2759"/>
<comment type="caution">
    <text evidence="3">The sequence shown here is derived from an EMBL/GenBank/DDBJ whole genome shotgun (WGS) entry which is preliminary data.</text>
</comment>
<dbReference type="Gene3D" id="3.40.50.1820">
    <property type="entry name" value="alpha/beta hydrolase"/>
    <property type="match status" value="1"/>
</dbReference>
<name>A0A9N9UCR2_9HYPO</name>
<protein>
    <recommendedName>
        <fullName evidence="2">AB hydrolase-1 domain-containing protein</fullName>
    </recommendedName>
</protein>
<reference evidence="4" key="1">
    <citation type="submission" date="2019-06" db="EMBL/GenBank/DDBJ databases">
        <authorList>
            <person name="Broberg M."/>
        </authorList>
    </citation>
    <scope>NUCLEOTIDE SEQUENCE [LARGE SCALE GENOMIC DNA]</scope>
</reference>
<dbReference type="PANTHER" id="PTHR47751">
    <property type="entry name" value="SUPERFAMILY HYDROLASE, PUTATIVE (AFU_ORTHOLOGUE AFUA_2G16580)-RELATED"/>
    <property type="match status" value="1"/>
</dbReference>
<dbReference type="Pfam" id="PF12697">
    <property type="entry name" value="Abhydrolase_6"/>
    <property type="match status" value="1"/>
</dbReference>
<dbReference type="InterPro" id="IPR000073">
    <property type="entry name" value="AB_hydrolase_1"/>
</dbReference>
<dbReference type="AlphaFoldDB" id="A0A9N9UCR2"/>
<dbReference type="Gene3D" id="1.10.10.800">
    <property type="match status" value="1"/>
</dbReference>
<dbReference type="SUPFAM" id="SSF53474">
    <property type="entry name" value="alpha/beta-Hydrolases"/>
    <property type="match status" value="1"/>
</dbReference>